<dbReference type="Pfam" id="PF13393">
    <property type="entry name" value="tRNA-synt_His"/>
    <property type="match status" value="1"/>
</dbReference>
<feature type="non-terminal residue" evidence="3">
    <location>
        <position position="254"/>
    </location>
</feature>
<dbReference type="InterPro" id="IPR004516">
    <property type="entry name" value="HisRS/HisZ"/>
</dbReference>
<dbReference type="EMBL" id="BARS01039571">
    <property type="protein sequence ID" value="GAG20464.1"/>
    <property type="molecule type" value="Genomic_DNA"/>
</dbReference>
<dbReference type="AlphaFoldDB" id="X0VQ38"/>
<dbReference type="CDD" id="cd00773">
    <property type="entry name" value="HisRS-like_core"/>
    <property type="match status" value="1"/>
</dbReference>
<evidence type="ECO:0000259" key="2">
    <source>
        <dbReference type="PROSITE" id="PS50862"/>
    </source>
</evidence>
<dbReference type="InterPro" id="IPR006195">
    <property type="entry name" value="aa-tRNA-synth_II"/>
</dbReference>
<proteinExistence type="predicted"/>
<dbReference type="SUPFAM" id="SSF55681">
    <property type="entry name" value="Class II aaRS and biotin synthetases"/>
    <property type="match status" value="1"/>
</dbReference>
<keyword evidence="1" id="KW-0368">Histidine biosynthesis</keyword>
<dbReference type="PANTHER" id="PTHR43707:SF6">
    <property type="entry name" value="ATP PHOSPHORIBOSYLTRANSFERASE REGULATORY SUBUNIT"/>
    <property type="match status" value="1"/>
</dbReference>
<protein>
    <recommendedName>
        <fullName evidence="2">Aminoacyl-transfer RNA synthetases class-II family profile domain-containing protein</fullName>
    </recommendedName>
</protein>
<dbReference type="InterPro" id="IPR041715">
    <property type="entry name" value="HisRS-like_core"/>
</dbReference>
<evidence type="ECO:0000256" key="1">
    <source>
        <dbReference type="ARBA" id="ARBA00023102"/>
    </source>
</evidence>
<dbReference type="Gene3D" id="3.30.930.10">
    <property type="entry name" value="Bira Bifunctional Protein, Domain 2"/>
    <property type="match status" value="1"/>
</dbReference>
<gene>
    <name evidence="3" type="ORF">S01H1_60420</name>
</gene>
<dbReference type="GO" id="GO:0004821">
    <property type="term" value="F:histidine-tRNA ligase activity"/>
    <property type="evidence" value="ECO:0007669"/>
    <property type="project" value="TreeGrafter"/>
</dbReference>
<evidence type="ECO:0000313" key="3">
    <source>
        <dbReference type="EMBL" id="GAG20464.1"/>
    </source>
</evidence>
<dbReference type="PROSITE" id="PS50862">
    <property type="entry name" value="AA_TRNA_LIGASE_II"/>
    <property type="match status" value="1"/>
</dbReference>
<dbReference type="PANTHER" id="PTHR43707">
    <property type="entry name" value="HISTIDYL-TRNA SYNTHETASE"/>
    <property type="match status" value="1"/>
</dbReference>
<accession>X0VQ38</accession>
<organism evidence="3">
    <name type="scientific">marine sediment metagenome</name>
    <dbReference type="NCBI Taxonomy" id="412755"/>
    <lineage>
        <taxon>unclassified sequences</taxon>
        <taxon>metagenomes</taxon>
        <taxon>ecological metagenomes</taxon>
    </lineage>
</organism>
<dbReference type="GO" id="GO:0006427">
    <property type="term" value="P:histidyl-tRNA aminoacylation"/>
    <property type="evidence" value="ECO:0007669"/>
    <property type="project" value="TreeGrafter"/>
</dbReference>
<dbReference type="InterPro" id="IPR045864">
    <property type="entry name" value="aa-tRNA-synth_II/BPL/LPL"/>
</dbReference>
<sequence>MSYNEPFKAALPCGVRDLFLEDAAKLSKLMATWRQLFESWAYTEIIPPTYEHYDVLMAGSDADFERRIFRVLDREGNILALRPDITTQVARIVGTKLHDGSTELAEVLPLPLRFYYLANVFRFEEPQAGRQREFYQAGLELIGAPGPEADAEMVAVLIEALQQVGLRGFQINLGQMAFFRAIVAELNLSPAQVETLKGAIDRKDEVSLRKSLVEWEIDDGHAAALSELPQLCGDDEVLERAASLAPNAGARRAI</sequence>
<reference evidence="3" key="1">
    <citation type="journal article" date="2014" name="Front. Microbiol.">
        <title>High frequency of phylogenetically diverse reductive dehalogenase-homologous genes in deep subseafloor sedimentary metagenomes.</title>
        <authorList>
            <person name="Kawai M."/>
            <person name="Futagami T."/>
            <person name="Toyoda A."/>
            <person name="Takaki Y."/>
            <person name="Nishi S."/>
            <person name="Hori S."/>
            <person name="Arai W."/>
            <person name="Tsubouchi T."/>
            <person name="Morono Y."/>
            <person name="Uchiyama I."/>
            <person name="Ito T."/>
            <person name="Fujiyama A."/>
            <person name="Inagaki F."/>
            <person name="Takami H."/>
        </authorList>
    </citation>
    <scope>NUCLEOTIDE SEQUENCE</scope>
    <source>
        <strain evidence="3">Expedition CK06-06</strain>
    </source>
</reference>
<dbReference type="GO" id="GO:0005737">
    <property type="term" value="C:cytoplasm"/>
    <property type="evidence" value="ECO:0007669"/>
    <property type="project" value="InterPro"/>
</dbReference>
<feature type="domain" description="Aminoacyl-transfer RNA synthetases class-II family profile" evidence="2">
    <location>
        <begin position="27"/>
        <end position="254"/>
    </location>
</feature>
<dbReference type="GO" id="GO:0000105">
    <property type="term" value="P:L-histidine biosynthetic process"/>
    <property type="evidence" value="ECO:0007669"/>
    <property type="project" value="UniProtKB-KW"/>
</dbReference>
<name>X0VQ38_9ZZZZ</name>
<keyword evidence="1" id="KW-0028">Amino-acid biosynthesis</keyword>
<comment type="caution">
    <text evidence="3">The sequence shown here is derived from an EMBL/GenBank/DDBJ whole genome shotgun (WGS) entry which is preliminary data.</text>
</comment>